<protein>
    <recommendedName>
        <fullName evidence="1">2EXR domain-containing protein</fullName>
    </recommendedName>
</protein>
<accession>A0AA40K4K1</accession>
<organism evidence="2 3">
    <name type="scientific">Schizothecium vesticola</name>
    <dbReference type="NCBI Taxonomy" id="314040"/>
    <lineage>
        <taxon>Eukaryota</taxon>
        <taxon>Fungi</taxon>
        <taxon>Dikarya</taxon>
        <taxon>Ascomycota</taxon>
        <taxon>Pezizomycotina</taxon>
        <taxon>Sordariomycetes</taxon>
        <taxon>Sordariomycetidae</taxon>
        <taxon>Sordariales</taxon>
        <taxon>Schizotheciaceae</taxon>
        <taxon>Schizothecium</taxon>
    </lineage>
</organism>
<proteinExistence type="predicted"/>
<comment type="caution">
    <text evidence="2">The sequence shown here is derived from an EMBL/GenBank/DDBJ whole genome shotgun (WGS) entry which is preliminary data.</text>
</comment>
<dbReference type="InterPro" id="IPR045518">
    <property type="entry name" value="2EXR"/>
</dbReference>
<evidence type="ECO:0000313" key="3">
    <source>
        <dbReference type="Proteomes" id="UP001172155"/>
    </source>
</evidence>
<dbReference type="Proteomes" id="UP001172155">
    <property type="component" value="Unassembled WGS sequence"/>
</dbReference>
<reference evidence="2" key="1">
    <citation type="submission" date="2023-06" db="EMBL/GenBank/DDBJ databases">
        <title>Genome-scale phylogeny and comparative genomics of the fungal order Sordariales.</title>
        <authorList>
            <consortium name="Lawrence Berkeley National Laboratory"/>
            <person name="Hensen N."/>
            <person name="Bonometti L."/>
            <person name="Westerberg I."/>
            <person name="Brannstrom I.O."/>
            <person name="Guillou S."/>
            <person name="Cros-Aarteil S."/>
            <person name="Calhoun S."/>
            <person name="Haridas S."/>
            <person name="Kuo A."/>
            <person name="Mondo S."/>
            <person name="Pangilinan J."/>
            <person name="Riley R."/>
            <person name="LaButti K."/>
            <person name="Andreopoulos B."/>
            <person name="Lipzen A."/>
            <person name="Chen C."/>
            <person name="Yanf M."/>
            <person name="Daum C."/>
            <person name="Ng V."/>
            <person name="Clum A."/>
            <person name="Steindorff A."/>
            <person name="Ohm R."/>
            <person name="Martin F."/>
            <person name="Silar P."/>
            <person name="Natvig D."/>
            <person name="Lalanne C."/>
            <person name="Gautier V."/>
            <person name="Ament-velasquez S.L."/>
            <person name="Kruys A."/>
            <person name="Hutchinson M.I."/>
            <person name="Powell A.J."/>
            <person name="Barry K."/>
            <person name="Miller A.N."/>
            <person name="Grigoriev I.V."/>
            <person name="Debuchy R."/>
            <person name="Gladieux P."/>
            <person name="Thoren M.H."/>
            <person name="Johannesson H."/>
        </authorList>
    </citation>
    <scope>NUCLEOTIDE SEQUENCE</scope>
    <source>
        <strain evidence="2">SMH3187-1</strain>
    </source>
</reference>
<feature type="domain" description="2EXR" evidence="1">
    <location>
        <begin position="39"/>
        <end position="150"/>
    </location>
</feature>
<sequence>MPDVYRSPRANLIGMALLGPQKGNTGDDNNATISANATFPRFRHLPAKIQIAIWEMAAASPILTPEYAPADDWVEGWDNFQESASGFDINLPPNSPVKAYLMVLTSWSPLMHTCFDSRAAALRSSSLPLRFSTAAGFHVPCRPFATAIDTVYFVQSEPLRIYHTFPQIRTVLKEARHLVPYNYYFLAISSSTTRSKYCEFCDANDCRPKGFDLRESITTRRRMRVVQVSDLHEDSVVLMQSID</sequence>
<keyword evidence="3" id="KW-1185">Reference proteome</keyword>
<evidence type="ECO:0000313" key="2">
    <source>
        <dbReference type="EMBL" id="KAK0745679.1"/>
    </source>
</evidence>
<gene>
    <name evidence="2" type="ORF">B0T18DRAFT_463982</name>
</gene>
<dbReference type="AlphaFoldDB" id="A0AA40K4K1"/>
<name>A0AA40K4K1_9PEZI</name>
<dbReference type="Pfam" id="PF20150">
    <property type="entry name" value="2EXR"/>
    <property type="match status" value="1"/>
</dbReference>
<dbReference type="EMBL" id="JAUKUD010000004">
    <property type="protein sequence ID" value="KAK0745679.1"/>
    <property type="molecule type" value="Genomic_DNA"/>
</dbReference>
<evidence type="ECO:0000259" key="1">
    <source>
        <dbReference type="Pfam" id="PF20150"/>
    </source>
</evidence>